<dbReference type="Pfam" id="PF08240">
    <property type="entry name" value="ADH_N"/>
    <property type="match status" value="1"/>
</dbReference>
<dbReference type="AlphaFoldDB" id="A0A3B0V522"/>
<name>A0A3B0V522_9ZZZZ</name>
<dbReference type="InterPro" id="IPR013154">
    <property type="entry name" value="ADH-like_N"/>
</dbReference>
<accession>A0A3B0V522</accession>
<sequence length="348" mass="37145">MNTTSFRALVVSEKEPGFYTRQITEKSLDDLPAGEVLIRVDYSSLNYKDALSASGNRGVTRKYPHTPGIDAAGVVVRSSVREFRPGHEVLACGYDLGMNTPGGFGRYIRVPAAWVMPKPSSLTLHACMQLGTAGFTAAQSVFALLGSGVKKADGPVLVTGATGGVGSIAVALLARLGFAVTAVTGKAGEHDFLRRLGAAAVLNRKQATGGMSRMLLRERWAGVVDTVGGDILATAIKATKYDGRVTCCGNAASGDLPISVYPFILRGVQLLGIDSARCPMARRKEIWRKLGGEWYIPFLEEMTRTISLPELDGAIERMLRGGIRGRIVIDLQEGNRSQGVELCAITCI</sequence>
<dbReference type="SUPFAM" id="SSF50129">
    <property type="entry name" value="GroES-like"/>
    <property type="match status" value="1"/>
</dbReference>
<dbReference type="InterPro" id="IPR036291">
    <property type="entry name" value="NAD(P)-bd_dom_sf"/>
</dbReference>
<evidence type="ECO:0000313" key="2">
    <source>
        <dbReference type="EMBL" id="VAW38665.1"/>
    </source>
</evidence>
<dbReference type="InterPro" id="IPR020843">
    <property type="entry name" value="ER"/>
</dbReference>
<dbReference type="EMBL" id="UOEY01000063">
    <property type="protein sequence ID" value="VAW38665.1"/>
    <property type="molecule type" value="Genomic_DNA"/>
</dbReference>
<dbReference type="InterPro" id="IPR013149">
    <property type="entry name" value="ADH-like_C"/>
</dbReference>
<dbReference type="Pfam" id="PF00107">
    <property type="entry name" value="ADH_zinc_N"/>
    <property type="match status" value="1"/>
</dbReference>
<dbReference type="CDD" id="cd05280">
    <property type="entry name" value="MDR_yhdh_yhfp"/>
    <property type="match status" value="1"/>
</dbReference>
<dbReference type="SUPFAM" id="SSF51735">
    <property type="entry name" value="NAD(P)-binding Rossmann-fold domains"/>
    <property type="match status" value="1"/>
</dbReference>
<dbReference type="PANTHER" id="PTHR43677:SF1">
    <property type="entry name" value="ACRYLYL-COA REDUCTASE ACUI-RELATED"/>
    <property type="match status" value="1"/>
</dbReference>
<organism evidence="2">
    <name type="scientific">hydrothermal vent metagenome</name>
    <dbReference type="NCBI Taxonomy" id="652676"/>
    <lineage>
        <taxon>unclassified sequences</taxon>
        <taxon>metagenomes</taxon>
        <taxon>ecological metagenomes</taxon>
    </lineage>
</organism>
<dbReference type="InterPro" id="IPR011032">
    <property type="entry name" value="GroES-like_sf"/>
</dbReference>
<gene>
    <name evidence="2" type="ORF">MNBD_DELTA04-94</name>
</gene>
<evidence type="ECO:0000259" key="1">
    <source>
        <dbReference type="SMART" id="SM00829"/>
    </source>
</evidence>
<dbReference type="SMART" id="SM00829">
    <property type="entry name" value="PKS_ER"/>
    <property type="match status" value="1"/>
</dbReference>
<dbReference type="NCBIfam" id="TIGR02823">
    <property type="entry name" value="oxido_YhdH"/>
    <property type="match status" value="1"/>
</dbReference>
<reference evidence="2" key="1">
    <citation type="submission" date="2018-06" db="EMBL/GenBank/DDBJ databases">
        <authorList>
            <person name="Zhirakovskaya E."/>
        </authorList>
    </citation>
    <scope>NUCLEOTIDE SEQUENCE</scope>
</reference>
<dbReference type="Gene3D" id="3.40.50.720">
    <property type="entry name" value="NAD(P)-binding Rossmann-like Domain"/>
    <property type="match status" value="1"/>
</dbReference>
<dbReference type="EC" id="1.3.1.84" evidence="2"/>
<dbReference type="InterPro" id="IPR014188">
    <property type="entry name" value="Acrylyl-CoA_reductase_AcuI"/>
</dbReference>
<dbReference type="Gene3D" id="3.90.180.10">
    <property type="entry name" value="Medium-chain alcohol dehydrogenases, catalytic domain"/>
    <property type="match status" value="1"/>
</dbReference>
<proteinExistence type="predicted"/>
<dbReference type="PANTHER" id="PTHR43677">
    <property type="entry name" value="SHORT-CHAIN DEHYDROGENASE/REDUCTASE"/>
    <property type="match status" value="1"/>
</dbReference>
<protein>
    <submittedName>
        <fullName evidence="2">Acryloyl-CoA reductase AcuI/YhdH</fullName>
        <ecNumber evidence="2">1.3.1.84</ecNumber>
    </submittedName>
</protein>
<keyword evidence="2" id="KW-0560">Oxidoreductase</keyword>
<dbReference type="InterPro" id="IPR051397">
    <property type="entry name" value="Zn-ADH-like_protein"/>
</dbReference>
<feature type="domain" description="Enoyl reductase (ER)" evidence="1">
    <location>
        <begin position="17"/>
        <end position="329"/>
    </location>
</feature>
<dbReference type="GO" id="GO:0043957">
    <property type="term" value="F:acryloyl-CoA reductase (NADPH) activity"/>
    <property type="evidence" value="ECO:0007669"/>
    <property type="project" value="UniProtKB-EC"/>
</dbReference>